<feature type="chain" id="PRO_5046195628" description="beta-N-acetylhexosaminidase" evidence="8">
    <location>
        <begin position="27"/>
        <end position="771"/>
    </location>
</feature>
<comment type="similarity">
    <text evidence="2">Belongs to the glycosyl hydrolase 20 family.</text>
</comment>
<dbReference type="InterPro" id="IPR025705">
    <property type="entry name" value="Beta_hexosaminidase_sua/sub"/>
</dbReference>
<comment type="catalytic activity">
    <reaction evidence="1">
        <text>Hydrolysis of terminal non-reducing N-acetyl-D-hexosamine residues in N-acetyl-beta-D-hexosaminides.</text>
        <dbReference type="EC" id="3.2.1.52"/>
    </reaction>
</comment>
<dbReference type="InterPro" id="IPR059177">
    <property type="entry name" value="GH29D-like_dom"/>
</dbReference>
<evidence type="ECO:0000313" key="12">
    <source>
        <dbReference type="EMBL" id="MDR6532820.1"/>
    </source>
</evidence>
<dbReference type="Pfam" id="PF00728">
    <property type="entry name" value="Glyco_hydro_20"/>
    <property type="match status" value="1"/>
</dbReference>
<organism evidence="12 13">
    <name type="scientific">Caulobacter rhizosphaerae</name>
    <dbReference type="NCBI Taxonomy" id="2010972"/>
    <lineage>
        <taxon>Bacteria</taxon>
        <taxon>Pseudomonadati</taxon>
        <taxon>Pseudomonadota</taxon>
        <taxon>Alphaproteobacteria</taxon>
        <taxon>Caulobacterales</taxon>
        <taxon>Caulobacteraceae</taxon>
        <taxon>Caulobacter</taxon>
    </lineage>
</organism>
<dbReference type="SUPFAM" id="SSF51445">
    <property type="entry name" value="(Trans)glycosidases"/>
    <property type="match status" value="1"/>
</dbReference>
<keyword evidence="4 12" id="KW-0378">Hydrolase</keyword>
<dbReference type="PRINTS" id="PR00738">
    <property type="entry name" value="GLHYDRLASE20"/>
</dbReference>
<evidence type="ECO:0000256" key="5">
    <source>
        <dbReference type="ARBA" id="ARBA00023295"/>
    </source>
</evidence>
<feature type="domain" description="Glycoside hydrolase family 20 catalytic" evidence="9">
    <location>
        <begin position="160"/>
        <end position="499"/>
    </location>
</feature>
<dbReference type="PANTHER" id="PTHR22600">
    <property type="entry name" value="BETA-HEXOSAMINIDASE"/>
    <property type="match status" value="1"/>
</dbReference>
<feature type="domain" description="GH29D-like beta-sandwich" evidence="11">
    <location>
        <begin position="548"/>
        <end position="603"/>
    </location>
</feature>
<evidence type="ECO:0000256" key="4">
    <source>
        <dbReference type="ARBA" id="ARBA00022801"/>
    </source>
</evidence>
<accession>A0ABU1N300</accession>
<dbReference type="GO" id="GO:0004563">
    <property type="term" value="F:beta-N-acetylhexosaminidase activity"/>
    <property type="evidence" value="ECO:0007669"/>
    <property type="project" value="UniProtKB-EC"/>
</dbReference>
<gene>
    <name evidence="12" type="ORF">J2800_003580</name>
</gene>
<dbReference type="InterPro" id="IPR029018">
    <property type="entry name" value="Hex-like_dom2"/>
</dbReference>
<protein>
    <recommendedName>
        <fullName evidence="3">beta-N-acetylhexosaminidase</fullName>
        <ecNumber evidence="3">3.2.1.52</ecNumber>
    </recommendedName>
    <alternativeName>
        <fullName evidence="6">Beta-N-acetylhexosaminidase</fullName>
    </alternativeName>
    <alternativeName>
        <fullName evidence="7">N-acetyl-beta-glucosaminidase</fullName>
    </alternativeName>
</protein>
<dbReference type="EC" id="3.2.1.52" evidence="3"/>
<evidence type="ECO:0000259" key="10">
    <source>
        <dbReference type="Pfam" id="PF02838"/>
    </source>
</evidence>
<dbReference type="InterPro" id="IPR017853">
    <property type="entry name" value="GH"/>
</dbReference>
<dbReference type="Pfam" id="PF13290">
    <property type="entry name" value="CHB_HEX_C_1"/>
    <property type="match status" value="1"/>
</dbReference>
<dbReference type="InterPro" id="IPR015883">
    <property type="entry name" value="Glyco_hydro_20_cat"/>
</dbReference>
<evidence type="ECO:0000256" key="7">
    <source>
        <dbReference type="ARBA" id="ARBA00033000"/>
    </source>
</evidence>
<evidence type="ECO:0000256" key="8">
    <source>
        <dbReference type="SAM" id="SignalP"/>
    </source>
</evidence>
<evidence type="ECO:0000256" key="1">
    <source>
        <dbReference type="ARBA" id="ARBA00001231"/>
    </source>
</evidence>
<keyword evidence="5 12" id="KW-0326">Glycosidase</keyword>
<evidence type="ECO:0000259" key="9">
    <source>
        <dbReference type="Pfam" id="PF00728"/>
    </source>
</evidence>
<evidence type="ECO:0000256" key="6">
    <source>
        <dbReference type="ARBA" id="ARBA00030512"/>
    </source>
</evidence>
<feature type="domain" description="Beta-hexosaminidase bacterial type N-terminal" evidence="10">
    <location>
        <begin position="32"/>
        <end position="157"/>
    </location>
</feature>
<dbReference type="Proteomes" id="UP001262754">
    <property type="component" value="Unassembled WGS sequence"/>
</dbReference>
<dbReference type="CDD" id="cd06563">
    <property type="entry name" value="GH20_chitobiase-like"/>
    <property type="match status" value="1"/>
</dbReference>
<proteinExistence type="inferred from homology"/>
<comment type="caution">
    <text evidence="12">The sequence shown here is derived from an EMBL/GenBank/DDBJ whole genome shotgun (WGS) entry which is preliminary data.</text>
</comment>
<keyword evidence="13" id="KW-1185">Reference proteome</keyword>
<dbReference type="Pfam" id="PF02838">
    <property type="entry name" value="Glyco_hydro_20b"/>
    <property type="match status" value="1"/>
</dbReference>
<sequence length="771" mass="82242">MRPAHRFATASFAALSLALAAGAALAAPSPAPIIPVPAELTPGRGALAVRSGAVISVPAGDAAALFAARLLAGQVKQTRGLDLVAQEGGAGIIVLIRDPSVSAAEGYVLTVTPKGARIAAKDDAGLLYGAMTLAQLLSPDAAFGRPVKVPALTVRDQPRFAWRGIMVDVARHFQPAESLKPLIDAMAAHKMNVLHLHLSDDQGWRVEIKRYPKLTEIGAWRTPPTAGEAPSAQPYGGFYTQDQIRDLVAYARERSVTIVPEIDLPGHAQAAVAAYPEIGVFGDRPPVSVDWGVNPYLFDVDQPSLTFIEGVLDELMDLFPSTYIHVGGDEAIKDQWQSSPAVQARMRELGLKNEHEMQSWFIEHLGQYLASHGRRLIGWDEILEGGLPTSASVMSWRGEQGAIDAANAGHDVVLSPAPTLYLDSLQSNRADEPPGRLSIVTLKDVYAYEPMPKGIASDKAGHVLGAQANAWTEYLVTPSQVRHAIFPRLDAVSEITWSPKDRRDWSGFLNRLDIQRLRYARQGINAADGAFAINFALDGGRGAALRSGQATLALSTQTGFGQIRYTLDGKTPTGRSALYGKPLKVPVGTTVRAAAFAADGRPTAEPQSFDLGRNALLTRSNTELTACPKGALGLRVPLTSEAQADAPAFNVNLFDTCAMYPAAPLDLAGGFEVKVARVPRHYGLAADTDKVRWHYNATRFGELVVRAGGCEGTVVATFPLPDPATADNRLKFQGALPSGTGDSDLCLLFTAPLSGPFYAVEALALTPRSSN</sequence>
<name>A0ABU1N300_9CAUL</name>
<evidence type="ECO:0000256" key="2">
    <source>
        <dbReference type="ARBA" id="ARBA00006285"/>
    </source>
</evidence>
<keyword evidence="8" id="KW-0732">Signal</keyword>
<dbReference type="PANTHER" id="PTHR22600:SF57">
    <property type="entry name" value="BETA-N-ACETYLHEXOSAMINIDASE"/>
    <property type="match status" value="1"/>
</dbReference>
<dbReference type="EMBL" id="JAVDRL010000010">
    <property type="protein sequence ID" value="MDR6532820.1"/>
    <property type="molecule type" value="Genomic_DNA"/>
</dbReference>
<evidence type="ECO:0000259" key="11">
    <source>
        <dbReference type="Pfam" id="PF13290"/>
    </source>
</evidence>
<reference evidence="12 13" key="1">
    <citation type="submission" date="2023-07" db="EMBL/GenBank/DDBJ databases">
        <title>Sorghum-associated microbial communities from plants grown in Nebraska, USA.</title>
        <authorList>
            <person name="Schachtman D."/>
        </authorList>
    </citation>
    <scope>NUCLEOTIDE SEQUENCE [LARGE SCALE GENOMIC DNA]</scope>
    <source>
        <strain evidence="12 13">DS2154</strain>
    </source>
</reference>
<dbReference type="SUPFAM" id="SSF55545">
    <property type="entry name" value="beta-N-acetylhexosaminidase-like domain"/>
    <property type="match status" value="1"/>
</dbReference>
<dbReference type="RefSeq" id="WP_310033462.1">
    <property type="nucleotide sequence ID" value="NZ_JAVDRL010000010.1"/>
</dbReference>
<feature type="signal peptide" evidence="8">
    <location>
        <begin position="1"/>
        <end position="26"/>
    </location>
</feature>
<evidence type="ECO:0000256" key="3">
    <source>
        <dbReference type="ARBA" id="ARBA00012663"/>
    </source>
</evidence>
<dbReference type="InterPro" id="IPR015882">
    <property type="entry name" value="HEX_bac_N"/>
</dbReference>
<evidence type="ECO:0000313" key="13">
    <source>
        <dbReference type="Proteomes" id="UP001262754"/>
    </source>
</evidence>
<dbReference type="Gene3D" id="3.30.379.10">
    <property type="entry name" value="Chitobiase/beta-hexosaminidase domain 2-like"/>
    <property type="match status" value="1"/>
</dbReference>
<dbReference type="Gene3D" id="3.20.20.80">
    <property type="entry name" value="Glycosidases"/>
    <property type="match status" value="1"/>
</dbReference>